<gene>
    <name evidence="3" type="ORF">Pfra01_000577700</name>
</gene>
<evidence type="ECO:0000259" key="2">
    <source>
        <dbReference type="PROSITE" id="PS50157"/>
    </source>
</evidence>
<sequence length="141" mass="16343">MDVETGKVECIRCSDKDYDSINILSHENHALYIAKVDMLQQKYQCSKCEMVFVSSDKLRNHTKNQCELVNIESFPAQPTIYQPAPNSIRSMLTKYSIKDGDHYIDHFIVYDFEAILKPTGVKHGENTIFTNELCFRSRQLD</sequence>
<evidence type="ECO:0000313" key="4">
    <source>
        <dbReference type="Proteomes" id="UP001165121"/>
    </source>
</evidence>
<feature type="domain" description="C2H2-type" evidence="2">
    <location>
        <begin position="43"/>
        <end position="75"/>
    </location>
</feature>
<comment type="caution">
    <text evidence="3">The sequence shown here is derived from an EMBL/GenBank/DDBJ whole genome shotgun (WGS) entry which is preliminary data.</text>
</comment>
<keyword evidence="1" id="KW-0862">Zinc</keyword>
<dbReference type="OrthoDB" id="102401at2759"/>
<evidence type="ECO:0000256" key="1">
    <source>
        <dbReference type="PROSITE-ProRule" id="PRU00042"/>
    </source>
</evidence>
<dbReference type="InterPro" id="IPR013087">
    <property type="entry name" value="Znf_C2H2_type"/>
</dbReference>
<dbReference type="AlphaFoldDB" id="A0A9W6UA71"/>
<keyword evidence="4" id="KW-1185">Reference proteome</keyword>
<accession>A0A9W6UA71</accession>
<evidence type="ECO:0000313" key="3">
    <source>
        <dbReference type="EMBL" id="GMF28179.1"/>
    </source>
</evidence>
<keyword evidence="1" id="KW-0479">Metal-binding</keyword>
<keyword evidence="1" id="KW-0863">Zinc-finger</keyword>
<organism evidence="3 4">
    <name type="scientific">Phytophthora fragariaefolia</name>
    <dbReference type="NCBI Taxonomy" id="1490495"/>
    <lineage>
        <taxon>Eukaryota</taxon>
        <taxon>Sar</taxon>
        <taxon>Stramenopiles</taxon>
        <taxon>Oomycota</taxon>
        <taxon>Peronosporomycetes</taxon>
        <taxon>Peronosporales</taxon>
        <taxon>Peronosporaceae</taxon>
        <taxon>Phytophthora</taxon>
    </lineage>
</organism>
<proteinExistence type="predicted"/>
<name>A0A9W6UA71_9STRA</name>
<dbReference type="PROSITE" id="PS50157">
    <property type="entry name" value="ZINC_FINGER_C2H2_2"/>
    <property type="match status" value="1"/>
</dbReference>
<reference evidence="3" key="1">
    <citation type="submission" date="2023-04" db="EMBL/GenBank/DDBJ databases">
        <title>Phytophthora fragariaefolia NBRC 109709.</title>
        <authorList>
            <person name="Ichikawa N."/>
            <person name="Sato H."/>
            <person name="Tonouchi N."/>
        </authorList>
    </citation>
    <scope>NUCLEOTIDE SEQUENCE</scope>
    <source>
        <strain evidence="3">NBRC 109709</strain>
    </source>
</reference>
<dbReference type="EMBL" id="BSXT01000463">
    <property type="protein sequence ID" value="GMF28179.1"/>
    <property type="molecule type" value="Genomic_DNA"/>
</dbReference>
<dbReference type="Proteomes" id="UP001165121">
    <property type="component" value="Unassembled WGS sequence"/>
</dbReference>
<dbReference type="GO" id="GO:0008270">
    <property type="term" value="F:zinc ion binding"/>
    <property type="evidence" value="ECO:0007669"/>
    <property type="project" value="UniProtKB-KW"/>
</dbReference>
<protein>
    <submittedName>
        <fullName evidence="3">Unnamed protein product</fullName>
    </submittedName>
</protein>